<gene>
    <name evidence="4" type="primary">rhaD</name>
    <name evidence="4" type="ORF">J8H85_13995</name>
</gene>
<dbReference type="SUPFAM" id="SSF53639">
    <property type="entry name" value="AraD/HMP-PK domain-like"/>
    <property type="match status" value="1"/>
</dbReference>
<evidence type="ECO:0000259" key="3">
    <source>
        <dbReference type="SMART" id="SM01007"/>
    </source>
</evidence>
<dbReference type="NCBIfam" id="NF002963">
    <property type="entry name" value="PRK03634.1"/>
    <property type="match status" value="1"/>
</dbReference>
<evidence type="ECO:0000256" key="2">
    <source>
        <dbReference type="ARBA" id="ARBA00023239"/>
    </source>
</evidence>
<dbReference type="SMART" id="SM01007">
    <property type="entry name" value="Aldolase_II"/>
    <property type="match status" value="1"/>
</dbReference>
<keyword evidence="1" id="KW-0479">Metal-binding</keyword>
<evidence type="ECO:0000313" key="4">
    <source>
        <dbReference type="EMBL" id="MBP0904947.1"/>
    </source>
</evidence>
<dbReference type="Proteomes" id="UP000670776">
    <property type="component" value="Unassembled WGS sequence"/>
</dbReference>
<dbReference type="InterPro" id="IPR050197">
    <property type="entry name" value="Aldolase_class_II_sugar_metab"/>
</dbReference>
<dbReference type="PANTHER" id="PTHR22789">
    <property type="entry name" value="FUCULOSE PHOSPHATE ALDOLASE"/>
    <property type="match status" value="1"/>
</dbReference>
<dbReference type="GO" id="GO:0008994">
    <property type="term" value="F:rhamnulose-1-phosphate aldolase activity"/>
    <property type="evidence" value="ECO:0007669"/>
    <property type="project" value="UniProtKB-EC"/>
</dbReference>
<organism evidence="4 5">
    <name type="scientific">Mariniflexile gromovii</name>
    <dbReference type="NCBI Taxonomy" id="362523"/>
    <lineage>
        <taxon>Bacteria</taxon>
        <taxon>Pseudomonadati</taxon>
        <taxon>Bacteroidota</taxon>
        <taxon>Flavobacteriia</taxon>
        <taxon>Flavobacteriales</taxon>
        <taxon>Flavobacteriaceae</taxon>
        <taxon>Mariniflexile</taxon>
    </lineage>
</organism>
<dbReference type="Pfam" id="PF00596">
    <property type="entry name" value="Aldolase_II"/>
    <property type="match status" value="1"/>
</dbReference>
<comment type="caution">
    <text evidence="4">The sequence shown here is derived from an EMBL/GenBank/DDBJ whole genome shotgun (WGS) entry which is preliminary data.</text>
</comment>
<keyword evidence="5" id="KW-1185">Reference proteome</keyword>
<feature type="domain" description="Class II aldolase/adducin N-terminal" evidence="3">
    <location>
        <begin position="15"/>
        <end position="243"/>
    </location>
</feature>
<reference evidence="4 5" key="1">
    <citation type="submission" date="2021-04" db="EMBL/GenBank/DDBJ databases">
        <title>Mariniflexile gromovii gen. nov., sp. nov., a gliding bacterium isolated from the sea urchin Strongylocentrotus intermedius.</title>
        <authorList>
            <person name="Ko S."/>
            <person name="Le V."/>
            <person name="Ahn C.-Y."/>
            <person name="Oh H.-M."/>
        </authorList>
    </citation>
    <scope>NUCLEOTIDE SEQUENCE [LARGE SCALE GENOMIC DNA]</scope>
    <source>
        <strain evidence="4 5">KCTC 12570</strain>
    </source>
</reference>
<evidence type="ECO:0000313" key="5">
    <source>
        <dbReference type="Proteomes" id="UP000670776"/>
    </source>
</evidence>
<dbReference type="RefSeq" id="WP_209655839.1">
    <property type="nucleotide sequence ID" value="NZ_JAGJCB010000015.1"/>
</dbReference>
<keyword evidence="2 4" id="KW-0456">Lyase</keyword>
<protein>
    <submittedName>
        <fullName evidence="4">Rhamnulose-1-phosphate aldolase</fullName>
        <ecNumber evidence="4">4.1.2.19</ecNumber>
    </submittedName>
</protein>
<evidence type="ECO:0000256" key="1">
    <source>
        <dbReference type="ARBA" id="ARBA00022723"/>
    </source>
</evidence>
<dbReference type="EC" id="4.1.2.19" evidence="4"/>
<accession>A0ABS4BY32</accession>
<dbReference type="InterPro" id="IPR036409">
    <property type="entry name" value="Aldolase_II/adducin_N_sf"/>
</dbReference>
<dbReference type="PANTHER" id="PTHR22789:SF0">
    <property type="entry name" value="3-OXO-TETRONATE 4-PHOSPHATE DECARBOXYLASE-RELATED"/>
    <property type="match status" value="1"/>
</dbReference>
<name>A0ABS4BY32_9FLAO</name>
<dbReference type="EMBL" id="JAGJCB010000015">
    <property type="protein sequence ID" value="MBP0904947.1"/>
    <property type="molecule type" value="Genomic_DNA"/>
</dbReference>
<dbReference type="InterPro" id="IPR001303">
    <property type="entry name" value="Aldolase_II/adducin_N"/>
</dbReference>
<sequence length="267" mass="29830">MSDIKLPIEVQNELKKISKVAGYLWQREWAERNAGNISMNLTSFFTNEEVSEAINGKEFTPFDFPKGCGGFVLFITGTGCYLRSLIDGIEEASCILYINEEATGYTIIWGGKRDGFGPTCELISHSSIHLFNAENNPTHLAIVHTHPLELIVMSHHPLFDNEEELNRQIWMMCPEVRVFVPKGIHCTPYALSSTAALAKVTIEAFKTRNVSLWEKHGATATGEDVEKAWDYLDVANKGAKLLLMSWAAGFKPAGLSDTQLKELEQFT</sequence>
<dbReference type="Gene3D" id="3.40.225.10">
    <property type="entry name" value="Class II aldolase/adducin N-terminal domain"/>
    <property type="match status" value="1"/>
</dbReference>
<proteinExistence type="predicted"/>